<dbReference type="AlphaFoldDB" id="A0A0J7KBT0"/>
<evidence type="ECO:0000259" key="1">
    <source>
        <dbReference type="Pfam" id="PF21530"/>
    </source>
</evidence>
<reference evidence="2 3" key="1">
    <citation type="submission" date="2015-04" db="EMBL/GenBank/DDBJ databases">
        <title>Lasius niger genome sequencing.</title>
        <authorList>
            <person name="Konorov E.A."/>
            <person name="Nikitin M.A."/>
            <person name="Kirill M.V."/>
            <person name="Chang P."/>
        </authorList>
    </citation>
    <scope>NUCLEOTIDE SEQUENCE [LARGE SCALE GENOMIC DNA]</scope>
    <source>
        <tissue evidence="2">Whole</tissue>
    </source>
</reference>
<dbReference type="EMBL" id="LBMM01010037">
    <property type="protein sequence ID" value="KMQ87709.1"/>
    <property type="molecule type" value="Genomic_DNA"/>
</dbReference>
<dbReference type="PaxDb" id="67767-A0A0J7KBT0"/>
<sequence length="234" mass="26418">MKTADEKEFANWLLLGDGKLSNTDGLHIDTIEIPQDFITKGSLITKIFGYTITMKQVQDNPDRAILCPKNEDTFKINDEILGLMEGEEKEYLSIDSIVSDDPQEQLNFPTEFLNSMTPSGMPVHRLKIKVSATIILLRNLNTKKGLCNGTRFIVTDLKPNLIYAEVLTGPAQSQIIFLPKINFLPNDSELPFKLKQRQFLIRVSFAMTINKSQGQTLQKVGIYLPYPVFAHGQL</sequence>
<dbReference type="GO" id="GO:0004386">
    <property type="term" value="F:helicase activity"/>
    <property type="evidence" value="ECO:0007669"/>
    <property type="project" value="UniProtKB-KW"/>
</dbReference>
<feature type="domain" description="DNA helicase Pif1-like 2B" evidence="1">
    <location>
        <begin position="111"/>
        <end position="157"/>
    </location>
</feature>
<dbReference type="Proteomes" id="UP000036403">
    <property type="component" value="Unassembled WGS sequence"/>
</dbReference>
<dbReference type="InterPro" id="IPR027417">
    <property type="entry name" value="P-loop_NTPase"/>
</dbReference>
<dbReference type="Pfam" id="PF21530">
    <property type="entry name" value="Pif1_2B_dom"/>
    <property type="match status" value="1"/>
</dbReference>
<comment type="caution">
    <text evidence="2">The sequence shown here is derived from an EMBL/GenBank/DDBJ whole genome shotgun (WGS) entry which is preliminary data.</text>
</comment>
<name>A0A0J7KBT0_LASNI</name>
<dbReference type="GO" id="GO:0006260">
    <property type="term" value="P:DNA replication"/>
    <property type="evidence" value="ECO:0007669"/>
    <property type="project" value="TreeGrafter"/>
</dbReference>
<dbReference type="STRING" id="67767.A0A0J7KBT0"/>
<keyword evidence="2" id="KW-0347">Helicase</keyword>
<gene>
    <name evidence="2" type="ORF">RF55_12928</name>
</gene>
<evidence type="ECO:0000313" key="2">
    <source>
        <dbReference type="EMBL" id="KMQ87709.1"/>
    </source>
</evidence>
<keyword evidence="2" id="KW-0547">Nucleotide-binding</keyword>
<dbReference type="GO" id="GO:0005657">
    <property type="term" value="C:replication fork"/>
    <property type="evidence" value="ECO:0007669"/>
    <property type="project" value="TreeGrafter"/>
</dbReference>
<protein>
    <submittedName>
        <fullName evidence="2">Atp-dependent dna helicase pif1-like protein</fullName>
    </submittedName>
</protein>
<dbReference type="InterPro" id="IPR049163">
    <property type="entry name" value="Pif1-like_2B_dom"/>
</dbReference>
<keyword evidence="2" id="KW-0378">Hydrolase</keyword>
<keyword evidence="2" id="KW-0067">ATP-binding</keyword>
<dbReference type="SUPFAM" id="SSF52540">
    <property type="entry name" value="P-loop containing nucleoside triphosphate hydrolases"/>
    <property type="match status" value="1"/>
</dbReference>
<evidence type="ECO:0000313" key="3">
    <source>
        <dbReference type="Proteomes" id="UP000036403"/>
    </source>
</evidence>
<organism evidence="2 3">
    <name type="scientific">Lasius niger</name>
    <name type="common">Black garden ant</name>
    <dbReference type="NCBI Taxonomy" id="67767"/>
    <lineage>
        <taxon>Eukaryota</taxon>
        <taxon>Metazoa</taxon>
        <taxon>Ecdysozoa</taxon>
        <taxon>Arthropoda</taxon>
        <taxon>Hexapoda</taxon>
        <taxon>Insecta</taxon>
        <taxon>Pterygota</taxon>
        <taxon>Neoptera</taxon>
        <taxon>Endopterygota</taxon>
        <taxon>Hymenoptera</taxon>
        <taxon>Apocrita</taxon>
        <taxon>Aculeata</taxon>
        <taxon>Formicoidea</taxon>
        <taxon>Formicidae</taxon>
        <taxon>Formicinae</taxon>
        <taxon>Lasius</taxon>
        <taxon>Lasius</taxon>
    </lineage>
</organism>
<dbReference type="PANTHER" id="PTHR23274">
    <property type="entry name" value="DNA HELICASE-RELATED"/>
    <property type="match status" value="1"/>
</dbReference>
<dbReference type="OrthoDB" id="10053386at2759"/>
<accession>A0A0J7KBT0</accession>
<dbReference type="PANTHER" id="PTHR23274:SF51">
    <property type="entry name" value="OS03G0423850 PROTEIN"/>
    <property type="match status" value="1"/>
</dbReference>
<keyword evidence="3" id="KW-1185">Reference proteome</keyword>
<proteinExistence type="predicted"/>